<dbReference type="PATRIC" id="fig|81857.3.peg.571"/>
<proteinExistence type="predicted"/>
<comment type="caution">
    <text evidence="2">The sequence shown here is derived from an EMBL/GenBank/DDBJ whole genome shotgun (WGS) entry which is preliminary data.</text>
</comment>
<sequence>MLLNRRDLEAYAVQRHLKLAAPQPHADYSDLDAPSRHASAALAKADVPMPAPLPTVPKRPFTLPLSAGTPLEEPDDTFDAAPAVPSEPEELTAEVPDWTVINGDDEQLTDGTFGSPDAAFWNWFNHA</sequence>
<gene>
    <name evidence="2" type="ORF">IV38_GL000567</name>
    <name evidence="3" type="ORF">IV40_GL000101</name>
</gene>
<dbReference type="RefSeq" id="WP_057768318.1">
    <property type="nucleotide sequence ID" value="NZ_JQAT01000001.1"/>
</dbReference>
<evidence type="ECO:0000313" key="5">
    <source>
        <dbReference type="Proteomes" id="UP000051751"/>
    </source>
</evidence>
<accession>A0A0R2FME7</accession>
<dbReference type="EMBL" id="JQAZ01000001">
    <property type="protein sequence ID" value="KRN33791.1"/>
    <property type="molecule type" value="Genomic_DNA"/>
</dbReference>
<name>A0A0R2FME7_9LACO</name>
<dbReference type="Proteomes" id="UP000051751">
    <property type="component" value="Unassembled WGS sequence"/>
</dbReference>
<evidence type="ECO:0000313" key="3">
    <source>
        <dbReference type="EMBL" id="KRN33791.1"/>
    </source>
</evidence>
<dbReference type="Proteomes" id="UP000051645">
    <property type="component" value="Unassembled WGS sequence"/>
</dbReference>
<organism evidence="2 5">
    <name type="scientific">Lactobacillus selangorensis</name>
    <dbReference type="NCBI Taxonomy" id="81857"/>
    <lineage>
        <taxon>Bacteria</taxon>
        <taxon>Bacillati</taxon>
        <taxon>Bacillota</taxon>
        <taxon>Bacilli</taxon>
        <taxon>Lactobacillales</taxon>
        <taxon>Lactobacillaceae</taxon>
        <taxon>Lactobacillus</taxon>
    </lineage>
</organism>
<evidence type="ECO:0000313" key="4">
    <source>
        <dbReference type="Proteomes" id="UP000051645"/>
    </source>
</evidence>
<feature type="region of interest" description="Disordered" evidence="1">
    <location>
        <begin position="46"/>
        <end position="94"/>
    </location>
</feature>
<keyword evidence="4" id="KW-1185">Reference proteome</keyword>
<reference evidence="4 5" key="1">
    <citation type="journal article" date="2015" name="Genome Announc.">
        <title>Expanding the biotechnology potential of lactobacilli through comparative genomics of 213 strains and associated genera.</title>
        <authorList>
            <person name="Sun Z."/>
            <person name="Harris H.M."/>
            <person name="McCann A."/>
            <person name="Guo C."/>
            <person name="Argimon S."/>
            <person name="Zhang W."/>
            <person name="Yang X."/>
            <person name="Jeffery I.B."/>
            <person name="Cooney J.C."/>
            <person name="Kagawa T.F."/>
            <person name="Liu W."/>
            <person name="Song Y."/>
            <person name="Salvetti E."/>
            <person name="Wrobel A."/>
            <person name="Rasinkangas P."/>
            <person name="Parkhill J."/>
            <person name="Rea M.C."/>
            <person name="O'Sullivan O."/>
            <person name="Ritari J."/>
            <person name="Douillard F.P."/>
            <person name="Paul Ross R."/>
            <person name="Yang R."/>
            <person name="Briner A.E."/>
            <person name="Felis G.E."/>
            <person name="de Vos W.M."/>
            <person name="Barrangou R."/>
            <person name="Klaenhammer T.R."/>
            <person name="Caufield P.W."/>
            <person name="Cui Y."/>
            <person name="Zhang H."/>
            <person name="O'Toole P.W."/>
        </authorList>
    </citation>
    <scope>NUCLEOTIDE SEQUENCE [LARGE SCALE GENOMIC DNA]</scope>
    <source>
        <strain evidence="2 5">ATCC BAA-66</strain>
        <strain evidence="3 4">DSM 13344</strain>
    </source>
</reference>
<protein>
    <submittedName>
        <fullName evidence="2">Uncharacterized protein</fullName>
    </submittedName>
</protein>
<dbReference type="AlphaFoldDB" id="A0A0R2FME7"/>
<evidence type="ECO:0000256" key="1">
    <source>
        <dbReference type="SAM" id="MobiDB-lite"/>
    </source>
</evidence>
<evidence type="ECO:0000313" key="2">
    <source>
        <dbReference type="EMBL" id="KRN29680.1"/>
    </source>
</evidence>
<dbReference type="EMBL" id="JQAT01000001">
    <property type="protein sequence ID" value="KRN29680.1"/>
    <property type="molecule type" value="Genomic_DNA"/>
</dbReference>